<organism evidence="1 2">
    <name type="scientific">Longibaculum muris</name>
    <dbReference type="NCBI Taxonomy" id="1796628"/>
    <lineage>
        <taxon>Bacteria</taxon>
        <taxon>Bacillati</taxon>
        <taxon>Bacillota</taxon>
        <taxon>Erysipelotrichia</taxon>
        <taxon>Erysipelotrichales</taxon>
        <taxon>Coprobacillaceae</taxon>
        <taxon>Longibaculum</taxon>
    </lineage>
</organism>
<accession>A0A4R3YIZ7</accession>
<sequence>MNTEEMMNQIEILCTSLSKKNYAEHIQKGYNLLKEWYDLGYKKDDVYHILHQYYQNLDDELISDFIADLMDNIVGWCSPQMRIWKD</sequence>
<dbReference type="Proteomes" id="UP000295515">
    <property type="component" value="Unassembled WGS sequence"/>
</dbReference>
<dbReference type="EMBL" id="SMCQ01000038">
    <property type="protein sequence ID" value="TCV90974.1"/>
    <property type="molecule type" value="Genomic_DNA"/>
</dbReference>
<reference evidence="1 2" key="1">
    <citation type="submission" date="2019-03" db="EMBL/GenBank/DDBJ databases">
        <title>Genomic Encyclopedia of Type Strains, Phase IV (KMG-IV): sequencing the most valuable type-strain genomes for metagenomic binning, comparative biology and taxonomic classification.</title>
        <authorList>
            <person name="Goeker M."/>
        </authorList>
    </citation>
    <scope>NUCLEOTIDE SEQUENCE [LARGE SCALE GENOMIC DNA]</scope>
    <source>
        <strain evidence="1 2">DSM 29487</strain>
    </source>
</reference>
<dbReference type="AlphaFoldDB" id="A0A4R3YIZ7"/>
<keyword evidence="2" id="KW-1185">Reference proteome</keyword>
<name>A0A4R3YIZ7_9FIRM</name>
<comment type="caution">
    <text evidence="1">The sequence shown here is derived from an EMBL/GenBank/DDBJ whole genome shotgun (WGS) entry which is preliminary data.</text>
</comment>
<proteinExistence type="predicted"/>
<evidence type="ECO:0000313" key="2">
    <source>
        <dbReference type="Proteomes" id="UP000295515"/>
    </source>
</evidence>
<dbReference type="GeneID" id="98916861"/>
<protein>
    <submittedName>
        <fullName evidence="1">Uncharacterized protein</fullName>
    </submittedName>
</protein>
<gene>
    <name evidence="1" type="ORF">EDD60_1388</name>
</gene>
<dbReference type="RefSeq" id="WP_066444232.1">
    <property type="nucleotide sequence ID" value="NZ_JANKBF010000032.1"/>
</dbReference>
<evidence type="ECO:0000313" key="1">
    <source>
        <dbReference type="EMBL" id="TCV90974.1"/>
    </source>
</evidence>